<keyword evidence="5" id="KW-1015">Disulfide bond</keyword>
<organism evidence="7 8">
    <name type="scientific">Holothuria leucospilota</name>
    <name type="common">Black long sea cucumber</name>
    <name type="synonym">Mertensiothuria leucospilota</name>
    <dbReference type="NCBI Taxonomy" id="206669"/>
    <lineage>
        <taxon>Eukaryota</taxon>
        <taxon>Metazoa</taxon>
        <taxon>Echinodermata</taxon>
        <taxon>Eleutherozoa</taxon>
        <taxon>Echinozoa</taxon>
        <taxon>Holothuroidea</taxon>
        <taxon>Aspidochirotacea</taxon>
        <taxon>Aspidochirotida</taxon>
        <taxon>Holothuriidae</taxon>
        <taxon>Holothuria</taxon>
    </lineage>
</organism>
<protein>
    <submittedName>
        <fullName evidence="7">Heparan sulfate glucosamine 3-O-sulfotransferase 1</fullName>
    </submittedName>
</protein>
<evidence type="ECO:0000256" key="1">
    <source>
        <dbReference type="ARBA" id="ARBA00022679"/>
    </source>
</evidence>
<reference evidence="7" key="1">
    <citation type="submission" date="2021-10" db="EMBL/GenBank/DDBJ databases">
        <title>Tropical sea cucumber genome reveals ecological adaptation and Cuvierian tubules defense mechanism.</title>
        <authorList>
            <person name="Chen T."/>
        </authorList>
    </citation>
    <scope>NUCLEOTIDE SEQUENCE</scope>
    <source>
        <strain evidence="7">Nanhai2018</strain>
        <tissue evidence="7">Muscle</tissue>
    </source>
</reference>
<gene>
    <name evidence="7" type="ORF">HOLleu_24700</name>
</gene>
<feature type="binding site" evidence="4">
    <location>
        <position position="207"/>
    </location>
    <ligand>
        <name>3'-phosphoadenylyl sulfate</name>
        <dbReference type="ChEBI" id="CHEBI:58339"/>
    </ligand>
</feature>
<dbReference type="AlphaFoldDB" id="A0A9Q1BRT2"/>
<dbReference type="Pfam" id="PF00685">
    <property type="entry name" value="Sulfotransfer_1"/>
    <property type="match status" value="1"/>
</dbReference>
<accession>A0A9Q1BRT2</accession>
<keyword evidence="2" id="KW-0325">Glycoprotein</keyword>
<feature type="binding site" evidence="4">
    <location>
        <position position="337"/>
    </location>
    <ligand>
        <name>3'-phosphoadenylyl sulfate</name>
        <dbReference type="ChEBI" id="CHEBI:58339"/>
    </ligand>
</feature>
<keyword evidence="1" id="KW-0808">Transferase</keyword>
<dbReference type="SUPFAM" id="SSF52540">
    <property type="entry name" value="P-loop containing nucleoside triphosphate hydrolases"/>
    <property type="match status" value="1"/>
</dbReference>
<dbReference type="Proteomes" id="UP001152320">
    <property type="component" value="Chromosome 12"/>
</dbReference>
<evidence type="ECO:0000259" key="6">
    <source>
        <dbReference type="Pfam" id="PF00685"/>
    </source>
</evidence>
<evidence type="ECO:0000256" key="4">
    <source>
        <dbReference type="PIRSR" id="PIRSR637359-2"/>
    </source>
</evidence>
<comment type="caution">
    <text evidence="7">The sequence shown here is derived from an EMBL/GenBank/DDBJ whole genome shotgun (WGS) entry which is preliminary data.</text>
</comment>
<feature type="active site" description="For sulfotransferase activity" evidence="3">
    <location>
        <position position="117"/>
    </location>
</feature>
<dbReference type="InterPro" id="IPR037359">
    <property type="entry name" value="NST/OST"/>
</dbReference>
<feature type="domain" description="Sulfotransferase" evidence="6">
    <location>
        <begin position="109"/>
        <end position="322"/>
    </location>
</feature>
<dbReference type="GO" id="GO:0008467">
    <property type="term" value="F:[heparan sulfate]-glucosamine 3-sulfotransferase activity"/>
    <property type="evidence" value="ECO:0007669"/>
    <property type="project" value="TreeGrafter"/>
</dbReference>
<feature type="disulfide bond" evidence="5">
    <location>
        <begin position="338"/>
        <end position="349"/>
    </location>
</feature>
<dbReference type="InterPro" id="IPR027417">
    <property type="entry name" value="P-loop_NTPase"/>
</dbReference>
<keyword evidence="8" id="KW-1185">Reference proteome</keyword>
<dbReference type="OrthoDB" id="16988at2759"/>
<evidence type="ECO:0000313" key="8">
    <source>
        <dbReference type="Proteomes" id="UP001152320"/>
    </source>
</evidence>
<dbReference type="InterPro" id="IPR000863">
    <property type="entry name" value="Sulfotransferase_dom"/>
</dbReference>
<evidence type="ECO:0000256" key="3">
    <source>
        <dbReference type="PIRSR" id="PIRSR637359-1"/>
    </source>
</evidence>
<evidence type="ECO:0000256" key="2">
    <source>
        <dbReference type="ARBA" id="ARBA00023180"/>
    </source>
</evidence>
<dbReference type="Gene3D" id="3.40.50.300">
    <property type="entry name" value="P-loop containing nucleotide triphosphate hydrolases"/>
    <property type="match status" value="1"/>
</dbReference>
<proteinExistence type="predicted"/>
<evidence type="ECO:0000256" key="5">
    <source>
        <dbReference type="PIRSR" id="PIRSR637359-3"/>
    </source>
</evidence>
<dbReference type="PANTHER" id="PTHR10605">
    <property type="entry name" value="HEPARAN SULFATE SULFOTRANSFERASE"/>
    <property type="match status" value="1"/>
</dbReference>
<evidence type="ECO:0000313" key="7">
    <source>
        <dbReference type="EMBL" id="KAJ8031494.1"/>
    </source>
</evidence>
<dbReference type="EMBL" id="JAIZAY010000012">
    <property type="protein sequence ID" value="KAJ8031494.1"/>
    <property type="molecule type" value="Genomic_DNA"/>
</dbReference>
<dbReference type="PANTHER" id="PTHR10605:SF65">
    <property type="entry name" value="GH20068P"/>
    <property type="match status" value="1"/>
</dbReference>
<name>A0A9Q1BRT2_HOLLE</name>
<sequence length="391" mass="45091">MKTNMIKFDNNRYVLQSIQLSEEARPQRGGISLPAVRELSRHHGNKTKMVATENHLDRSKFDKHSRAVNVSKELLWGCYKYKKGSLGVSREKADEISFTKMECSRSLPEAWIIGVKKCGSQMLTGLLDLHPEIVSSIYLERTDNMFLNKAQFVNKYSPWTSPKEMGLFDMVGLQNKPDVLRHVVHNLSTPNTLFILILIDPVKRALSDYVHCKIKMQSTKNIGSYLKERRLVWDGKSQKTSYDMVSLFKGYKIASTFEKSVFNLSGKPDIENGLIKKGLYFNYANAVLKLIPRDKLLVIDGQKFVTHPWEVLSTTESFLNVSNFFTPQHFRKEGKYYCPSLEERPDAGCVNGKGRKKPKVSPKVVRKLETFFRPYNRKLQSLVDEHFVWMH</sequence>